<evidence type="ECO:0000256" key="8">
    <source>
        <dbReference type="ARBA" id="ARBA00049934"/>
    </source>
</evidence>
<dbReference type="GO" id="GO:0046872">
    <property type="term" value="F:metal ion binding"/>
    <property type="evidence" value="ECO:0007669"/>
    <property type="project" value="UniProtKB-KW"/>
</dbReference>
<dbReference type="Gene3D" id="3.60.9.10">
    <property type="entry name" value="Aldehyde ferredoxin oxidoreductase, N-terminal domain"/>
    <property type="match status" value="1"/>
</dbReference>
<dbReference type="GO" id="GO:0051539">
    <property type="term" value="F:4 iron, 4 sulfur cluster binding"/>
    <property type="evidence" value="ECO:0007669"/>
    <property type="project" value="UniProtKB-KW"/>
</dbReference>
<dbReference type="PANTHER" id="PTHR30038:SF0">
    <property type="entry name" value="TUNGSTEN-CONTAINING ALDEHYDE FERREDOXIN OXIDOREDUCTASE"/>
    <property type="match status" value="1"/>
</dbReference>
<evidence type="ECO:0000256" key="2">
    <source>
        <dbReference type="ARBA" id="ARBA00011032"/>
    </source>
</evidence>
<keyword evidence="3" id="KW-0004">4Fe-4S</keyword>
<dbReference type="GO" id="GO:0009055">
    <property type="term" value="F:electron transfer activity"/>
    <property type="evidence" value="ECO:0007669"/>
    <property type="project" value="InterPro"/>
</dbReference>
<dbReference type="PANTHER" id="PTHR30038">
    <property type="entry name" value="ALDEHYDE FERREDOXIN OXIDOREDUCTASE"/>
    <property type="match status" value="1"/>
</dbReference>
<comment type="cofactor">
    <cofactor evidence="1">
        <name>[4Fe-4S] cluster</name>
        <dbReference type="ChEBI" id="CHEBI:49883"/>
    </cofactor>
</comment>
<evidence type="ECO:0000256" key="3">
    <source>
        <dbReference type="ARBA" id="ARBA00022485"/>
    </source>
</evidence>
<comment type="caution">
    <text evidence="10">The sequence shown here is derived from an EMBL/GenBank/DDBJ whole genome shotgun (WGS) entry which is preliminary data.</text>
</comment>
<evidence type="ECO:0000259" key="9">
    <source>
        <dbReference type="SMART" id="SM00790"/>
    </source>
</evidence>
<evidence type="ECO:0000256" key="7">
    <source>
        <dbReference type="ARBA" id="ARBA00023014"/>
    </source>
</evidence>
<dbReference type="InterPro" id="IPR051919">
    <property type="entry name" value="W-dependent_AOR"/>
</dbReference>
<dbReference type="GO" id="GO:0016625">
    <property type="term" value="F:oxidoreductase activity, acting on the aldehyde or oxo group of donors, iron-sulfur protein as acceptor"/>
    <property type="evidence" value="ECO:0007669"/>
    <property type="project" value="InterPro"/>
</dbReference>
<keyword evidence="5" id="KW-0560">Oxidoreductase</keyword>
<dbReference type="InterPro" id="IPR036021">
    <property type="entry name" value="Tungsten_al_ferr_oxy-like_C"/>
</dbReference>
<comment type="cofactor">
    <cofactor evidence="8">
        <name>tungstopterin</name>
        <dbReference type="ChEBI" id="CHEBI:30402"/>
    </cofactor>
</comment>
<dbReference type="SUPFAM" id="SSF56228">
    <property type="entry name" value="Aldehyde ferredoxin oxidoreductase, N-terminal domain"/>
    <property type="match status" value="1"/>
</dbReference>
<dbReference type="InterPro" id="IPR013985">
    <property type="entry name" value="Ald_Fedxn_OxRdtase_dom3"/>
</dbReference>
<gene>
    <name evidence="10" type="ORF">S03H2_12537</name>
</gene>
<proteinExistence type="inferred from homology"/>
<dbReference type="SUPFAM" id="SSF48310">
    <property type="entry name" value="Aldehyde ferredoxin oxidoreductase, C-terminal domains"/>
    <property type="match status" value="1"/>
</dbReference>
<sequence>MKSYTGKILRVDLSRGEIAEEETREEWLGKYYGQKGLGFRYLLEDIDPTIDPLSPDNEFFTSDGTWPFGDWMLEAGMIPTGNFQTGISPTYERLRSELKDTFKKGSKACVSCPLACGNYIEIDGISFEGPEYESLNMTGGNCQISDLKSIVQFNRSIDDLGLDSISIGNVIAFVMEMTERGIYDFGIRFGDAENYLKLPEKIAHRQGIGTELAEGVRFLSEKYGGKDFAMQVKGLEIPSYDPRGAWGMGLAYATSDRGACHQRAFTPTPEVIMNEIEPYTFEGKARLVKDLQDYNAVKFSIGICDFWGLDLDLLAKLVNMSTGSNLDSEELTKAGERIYNLGRIFN</sequence>
<dbReference type="SMART" id="SM00790">
    <property type="entry name" value="AFOR_N"/>
    <property type="match status" value="1"/>
</dbReference>
<feature type="domain" description="Aldehyde ferredoxin oxidoreductase N-terminal" evidence="9">
    <location>
        <begin position="4"/>
        <end position="255"/>
    </location>
</feature>
<dbReference type="InterPro" id="IPR001203">
    <property type="entry name" value="OxRdtase_Ald_Fedxn_C"/>
</dbReference>
<dbReference type="AlphaFoldDB" id="X1FPW0"/>
<dbReference type="Pfam" id="PF01314">
    <property type="entry name" value="AFOR_C"/>
    <property type="match status" value="1"/>
</dbReference>
<dbReference type="Gene3D" id="1.10.569.10">
    <property type="entry name" value="Aldehyde Ferredoxin Oxidoreductase Protein, subunit A, domain 2"/>
    <property type="match status" value="1"/>
</dbReference>
<name>X1FPW0_9ZZZZ</name>
<evidence type="ECO:0000256" key="5">
    <source>
        <dbReference type="ARBA" id="ARBA00023002"/>
    </source>
</evidence>
<reference evidence="10" key="1">
    <citation type="journal article" date="2014" name="Front. Microbiol.">
        <title>High frequency of phylogenetically diverse reductive dehalogenase-homologous genes in deep subseafloor sedimentary metagenomes.</title>
        <authorList>
            <person name="Kawai M."/>
            <person name="Futagami T."/>
            <person name="Toyoda A."/>
            <person name="Takaki Y."/>
            <person name="Nishi S."/>
            <person name="Hori S."/>
            <person name="Arai W."/>
            <person name="Tsubouchi T."/>
            <person name="Morono Y."/>
            <person name="Uchiyama I."/>
            <person name="Ito T."/>
            <person name="Fujiyama A."/>
            <person name="Inagaki F."/>
            <person name="Takami H."/>
        </authorList>
    </citation>
    <scope>NUCLEOTIDE SEQUENCE</scope>
    <source>
        <strain evidence="10">Expedition CK06-06</strain>
    </source>
</reference>
<dbReference type="Gene3D" id="1.10.599.10">
    <property type="entry name" value="Aldehyde Ferredoxin Oxidoreductase Protein, subunit A, domain 3"/>
    <property type="match status" value="1"/>
</dbReference>
<evidence type="ECO:0000256" key="1">
    <source>
        <dbReference type="ARBA" id="ARBA00001966"/>
    </source>
</evidence>
<accession>X1FPW0</accession>
<organism evidence="10">
    <name type="scientific">marine sediment metagenome</name>
    <dbReference type="NCBI Taxonomy" id="412755"/>
    <lineage>
        <taxon>unclassified sequences</taxon>
        <taxon>metagenomes</taxon>
        <taxon>ecological metagenomes</taxon>
    </lineage>
</organism>
<evidence type="ECO:0000256" key="6">
    <source>
        <dbReference type="ARBA" id="ARBA00023004"/>
    </source>
</evidence>
<dbReference type="InterPro" id="IPR013984">
    <property type="entry name" value="Ald_Fedxn_OxRdtase_dom2"/>
</dbReference>
<dbReference type="EMBL" id="BARU01006375">
    <property type="protein sequence ID" value="GAH46997.1"/>
    <property type="molecule type" value="Genomic_DNA"/>
</dbReference>
<keyword evidence="7" id="KW-0411">Iron-sulfur</keyword>
<comment type="similarity">
    <text evidence="2">Belongs to the AOR/FOR family.</text>
</comment>
<dbReference type="InterPro" id="IPR036503">
    <property type="entry name" value="Ald_Fedxn_OxRdtase_N_sf"/>
</dbReference>
<keyword evidence="6" id="KW-0408">Iron</keyword>
<keyword evidence="4" id="KW-0479">Metal-binding</keyword>
<dbReference type="InterPro" id="IPR013983">
    <property type="entry name" value="Ald_Fedxn_OxRdtase_N"/>
</dbReference>
<evidence type="ECO:0000313" key="10">
    <source>
        <dbReference type="EMBL" id="GAH46997.1"/>
    </source>
</evidence>
<protein>
    <recommendedName>
        <fullName evidence="9">Aldehyde ferredoxin oxidoreductase N-terminal domain-containing protein</fullName>
    </recommendedName>
</protein>
<evidence type="ECO:0000256" key="4">
    <source>
        <dbReference type="ARBA" id="ARBA00022723"/>
    </source>
</evidence>
<feature type="non-terminal residue" evidence="10">
    <location>
        <position position="346"/>
    </location>
</feature>